<evidence type="ECO:0000313" key="2">
    <source>
        <dbReference type="Proteomes" id="UP000307092"/>
    </source>
</evidence>
<protein>
    <submittedName>
        <fullName evidence="1">Uncharacterized protein</fullName>
    </submittedName>
</protein>
<dbReference type="AlphaFoldDB" id="A0AAX2TT18"/>
<organism evidence="1 2">
    <name type="scientific">Neisseria gonorrhoeae</name>
    <dbReference type="NCBI Taxonomy" id="485"/>
    <lineage>
        <taxon>Bacteria</taxon>
        <taxon>Pseudomonadati</taxon>
        <taxon>Pseudomonadota</taxon>
        <taxon>Betaproteobacteria</taxon>
        <taxon>Neisseriales</taxon>
        <taxon>Neisseriaceae</taxon>
        <taxon>Neisseria</taxon>
    </lineage>
</organism>
<dbReference type="Proteomes" id="UP000307092">
    <property type="component" value="Unassembled WGS sequence"/>
</dbReference>
<gene>
    <name evidence="1" type="ORF">E8M63_00795</name>
</gene>
<comment type="caution">
    <text evidence="1">The sequence shown here is derived from an EMBL/GenBank/DDBJ whole genome shotgun (WGS) entry which is preliminary data.</text>
</comment>
<evidence type="ECO:0000313" key="1">
    <source>
        <dbReference type="EMBL" id="TJX07047.1"/>
    </source>
</evidence>
<accession>A0AAX2TT18</accession>
<dbReference type="EMBL" id="SUQX01000001">
    <property type="protein sequence ID" value="TJX07047.1"/>
    <property type="molecule type" value="Genomic_DNA"/>
</dbReference>
<name>A0AAX2TT18_NEIGO</name>
<sequence length="36" mass="4029">MPSEAGLQTAFFSNQRSLRFCGADDLPVKEARLDAW</sequence>
<proteinExistence type="predicted"/>
<reference evidence="1 2" key="1">
    <citation type="submission" date="2019-04" db="EMBL/GenBank/DDBJ databases">
        <title>The CDC panel for molecular diagnostics of ciprofloxacin resistance and its use for research and clinical development.</title>
        <authorList>
            <person name="Liu H."/>
            <person name="Tang K."/>
            <person name="Pham C."/>
            <person name="Schmerer M."/>
        </authorList>
    </citation>
    <scope>NUCLEOTIDE SEQUENCE [LARGE SCALE GENOMIC DNA]</scope>
    <source>
        <strain evidence="1 2">LRRBGS_0742</strain>
    </source>
</reference>